<feature type="transmembrane region" description="Helical" evidence="1">
    <location>
        <begin position="423"/>
        <end position="442"/>
    </location>
</feature>
<reference evidence="2" key="1">
    <citation type="journal article" date="2023" name="PLoS Negl. Trop. Dis.">
        <title>A genome sequence for Biomphalaria pfeifferi, the major vector snail for the human-infecting parasite Schistosoma mansoni.</title>
        <authorList>
            <person name="Bu L."/>
            <person name="Lu L."/>
            <person name="Laidemitt M.R."/>
            <person name="Zhang S.M."/>
            <person name="Mutuku M."/>
            <person name="Mkoji G."/>
            <person name="Steinauer M."/>
            <person name="Loker E.S."/>
        </authorList>
    </citation>
    <scope>NUCLEOTIDE SEQUENCE</scope>
    <source>
        <strain evidence="2">KasaAsao</strain>
    </source>
</reference>
<keyword evidence="1" id="KW-0472">Membrane</keyword>
<dbReference type="PANTHER" id="PTHR10151:SF120">
    <property type="entry name" value="BIS(5'-ADENOSYL)-TRIPHOSPHATASE"/>
    <property type="match status" value="1"/>
</dbReference>
<dbReference type="Proteomes" id="UP001233172">
    <property type="component" value="Unassembled WGS sequence"/>
</dbReference>
<dbReference type="AlphaFoldDB" id="A0AAD8F2T5"/>
<comment type="caution">
    <text evidence="2">The sequence shown here is derived from an EMBL/GenBank/DDBJ whole genome shotgun (WGS) entry which is preliminary data.</text>
</comment>
<dbReference type="Gene3D" id="3.30.1360.180">
    <property type="match status" value="1"/>
</dbReference>
<protein>
    <submittedName>
        <fullName evidence="2">Bis(5-adenosyl)-triphosphatase ENPP4-like isoform X1</fullName>
    </submittedName>
</protein>
<keyword evidence="1" id="KW-0812">Transmembrane</keyword>
<evidence type="ECO:0000313" key="2">
    <source>
        <dbReference type="EMBL" id="KAK0048558.1"/>
    </source>
</evidence>
<dbReference type="GO" id="GO:0016787">
    <property type="term" value="F:hydrolase activity"/>
    <property type="evidence" value="ECO:0007669"/>
    <property type="project" value="UniProtKB-ARBA"/>
</dbReference>
<dbReference type="InterPro" id="IPR002591">
    <property type="entry name" value="Phosphodiest/P_Trfase"/>
</dbReference>
<dbReference type="Pfam" id="PF01663">
    <property type="entry name" value="Phosphodiest"/>
    <property type="match status" value="1"/>
</dbReference>
<evidence type="ECO:0000256" key="1">
    <source>
        <dbReference type="SAM" id="Phobius"/>
    </source>
</evidence>
<dbReference type="CDD" id="cd16018">
    <property type="entry name" value="Enpp"/>
    <property type="match status" value="1"/>
</dbReference>
<gene>
    <name evidence="2" type="ORF">Bpfe_022001</name>
</gene>
<dbReference type="PANTHER" id="PTHR10151">
    <property type="entry name" value="ECTONUCLEOTIDE PYROPHOSPHATASE/PHOSPHODIESTERASE"/>
    <property type="match status" value="1"/>
</dbReference>
<organism evidence="2 3">
    <name type="scientific">Biomphalaria pfeifferi</name>
    <name type="common">Bloodfluke planorb</name>
    <name type="synonym">Freshwater snail</name>
    <dbReference type="NCBI Taxonomy" id="112525"/>
    <lineage>
        <taxon>Eukaryota</taxon>
        <taxon>Metazoa</taxon>
        <taxon>Spiralia</taxon>
        <taxon>Lophotrochozoa</taxon>
        <taxon>Mollusca</taxon>
        <taxon>Gastropoda</taxon>
        <taxon>Heterobranchia</taxon>
        <taxon>Euthyneura</taxon>
        <taxon>Panpulmonata</taxon>
        <taxon>Hygrophila</taxon>
        <taxon>Lymnaeoidea</taxon>
        <taxon>Planorbidae</taxon>
        <taxon>Biomphalaria</taxon>
    </lineage>
</organism>
<name>A0AAD8F2T5_BIOPF</name>
<dbReference type="Gene3D" id="3.40.720.10">
    <property type="entry name" value="Alkaline Phosphatase, subunit A"/>
    <property type="match status" value="1"/>
</dbReference>
<proteinExistence type="predicted"/>
<dbReference type="InterPro" id="IPR017850">
    <property type="entry name" value="Alkaline_phosphatase_core_sf"/>
</dbReference>
<dbReference type="EMBL" id="JASAOG010000136">
    <property type="protein sequence ID" value="KAK0048558.1"/>
    <property type="molecule type" value="Genomic_DNA"/>
</dbReference>
<evidence type="ECO:0000313" key="3">
    <source>
        <dbReference type="Proteomes" id="UP001233172"/>
    </source>
</evidence>
<reference evidence="2" key="2">
    <citation type="submission" date="2023-04" db="EMBL/GenBank/DDBJ databases">
        <authorList>
            <person name="Bu L."/>
            <person name="Lu L."/>
            <person name="Laidemitt M.R."/>
            <person name="Zhang S.M."/>
            <person name="Mutuku M."/>
            <person name="Mkoji G."/>
            <person name="Steinauer M."/>
            <person name="Loker E.S."/>
        </authorList>
    </citation>
    <scope>NUCLEOTIDE SEQUENCE</scope>
    <source>
        <strain evidence="2">KasaAsao</strain>
        <tissue evidence="2">Whole Snail</tissue>
    </source>
</reference>
<keyword evidence="3" id="KW-1185">Reference proteome</keyword>
<dbReference type="SUPFAM" id="SSF53649">
    <property type="entry name" value="Alkaline phosphatase-like"/>
    <property type="match status" value="1"/>
</dbReference>
<sequence length="443" mass="50463">MSTHFNSPAIMRFREILFLLEMFYFVSTWGEKSKVILLSMDGFRYDYLNKTNKIPNFKKLIESGVTMPYMNNSFVTKTFPCHYTMATGLYSEVHGIVSNRMYDPDLNKTFTMANTETYWWDGGEPIWITAVKENRLVGVYFWPGSEAEIQGKRPTKWFKYNTSAPFEERVTTVVNWLADDHYDLAVLYFNEPDSTGHSHGPDNSSVVIAIERMDGILGQLLTELDKKNLKDKVNLIVTSDHGMTAVDVENRLIDISQFVDDTLLNRVVDEGPTANLIPQPKKAKELVEALSSAEHLHVMLKENIPERFHLKNNKRVMPVFAYADEGWLITTNATKRQANKYYGDHGFDNELVNMKPFFIATGPAFRTGGQVVDPIQSVDIYPLICYLLDIPASPNNGSLERAKTLLINVGRDVGRDVGSVHRISLLFIVITFSFVYLFSYVLA</sequence>
<keyword evidence="1" id="KW-1133">Transmembrane helix</keyword>
<accession>A0AAD8F2T5</accession>